<evidence type="ECO:0000256" key="5">
    <source>
        <dbReference type="ARBA" id="ARBA00053002"/>
    </source>
</evidence>
<dbReference type="Pfam" id="PF21148">
    <property type="entry name" value="NSUN5_fdxn-like"/>
    <property type="match status" value="1"/>
</dbReference>
<feature type="compositionally biased region" description="Basic residues" evidence="7">
    <location>
        <begin position="458"/>
        <end position="467"/>
    </location>
</feature>
<dbReference type="PANTHER" id="PTHR22807:SF4">
    <property type="entry name" value="28S RRNA (CYTOSINE-C(5))-METHYLTRANSFERASE"/>
    <property type="match status" value="1"/>
</dbReference>
<keyword evidence="4 6" id="KW-0694">RNA-binding</keyword>
<name>A0A0C3LKI7_9AGAM</name>
<dbReference type="STRING" id="1051891.A0A0C3LKI7"/>
<gene>
    <name evidence="9" type="ORF">M407DRAFT_64115</name>
</gene>
<keyword evidence="2 6" id="KW-0808">Transferase</keyword>
<dbReference type="GO" id="GO:0003723">
    <property type="term" value="F:RNA binding"/>
    <property type="evidence" value="ECO:0007669"/>
    <property type="project" value="UniProtKB-UniRule"/>
</dbReference>
<dbReference type="GO" id="GO:0070475">
    <property type="term" value="P:rRNA base methylation"/>
    <property type="evidence" value="ECO:0007669"/>
    <property type="project" value="TreeGrafter"/>
</dbReference>
<dbReference type="PROSITE" id="PS51686">
    <property type="entry name" value="SAM_MT_RSMB_NOP"/>
    <property type="match status" value="1"/>
</dbReference>
<evidence type="ECO:0000259" key="8">
    <source>
        <dbReference type="PROSITE" id="PS51686"/>
    </source>
</evidence>
<evidence type="ECO:0000256" key="4">
    <source>
        <dbReference type="ARBA" id="ARBA00022884"/>
    </source>
</evidence>
<dbReference type="Gene3D" id="3.40.50.150">
    <property type="entry name" value="Vaccinia Virus protein VP39"/>
    <property type="match status" value="1"/>
</dbReference>
<dbReference type="InterPro" id="IPR029063">
    <property type="entry name" value="SAM-dependent_MTases_sf"/>
</dbReference>
<feature type="binding site" evidence="6">
    <location>
        <position position="252"/>
    </location>
    <ligand>
        <name>S-adenosyl-L-methionine</name>
        <dbReference type="ChEBI" id="CHEBI:59789"/>
    </ligand>
</feature>
<dbReference type="Pfam" id="PF21153">
    <property type="entry name" value="NSUN5_N"/>
    <property type="match status" value="1"/>
</dbReference>
<dbReference type="Proteomes" id="UP000054248">
    <property type="component" value="Unassembled WGS sequence"/>
</dbReference>
<proteinExistence type="inferred from homology"/>
<reference evidence="10" key="2">
    <citation type="submission" date="2015-01" db="EMBL/GenBank/DDBJ databases">
        <title>Evolutionary Origins and Diversification of the Mycorrhizal Mutualists.</title>
        <authorList>
            <consortium name="DOE Joint Genome Institute"/>
            <consortium name="Mycorrhizal Genomics Consortium"/>
            <person name="Kohler A."/>
            <person name="Kuo A."/>
            <person name="Nagy L.G."/>
            <person name="Floudas D."/>
            <person name="Copeland A."/>
            <person name="Barry K.W."/>
            <person name="Cichocki N."/>
            <person name="Veneault-Fourrey C."/>
            <person name="LaButti K."/>
            <person name="Lindquist E.A."/>
            <person name="Lipzen A."/>
            <person name="Lundell T."/>
            <person name="Morin E."/>
            <person name="Murat C."/>
            <person name="Riley R."/>
            <person name="Ohm R."/>
            <person name="Sun H."/>
            <person name="Tunlid A."/>
            <person name="Henrissat B."/>
            <person name="Grigoriev I.V."/>
            <person name="Hibbett D.S."/>
            <person name="Martin F."/>
        </authorList>
    </citation>
    <scope>NUCLEOTIDE SEQUENCE [LARGE SCALE GENOMIC DNA]</scope>
    <source>
        <strain evidence="10">MUT 4182</strain>
    </source>
</reference>
<dbReference type="InterPro" id="IPR049561">
    <property type="entry name" value="NSUN5_7_fdxn-like"/>
</dbReference>
<evidence type="ECO:0000256" key="3">
    <source>
        <dbReference type="ARBA" id="ARBA00022691"/>
    </source>
</evidence>
<feature type="binding site" evidence="6">
    <location>
        <position position="299"/>
    </location>
    <ligand>
        <name>S-adenosyl-L-methionine</name>
        <dbReference type="ChEBI" id="CHEBI:59789"/>
    </ligand>
</feature>
<accession>A0A0C3LKI7</accession>
<feature type="active site" description="Nucleophile" evidence="6">
    <location>
        <position position="357"/>
    </location>
</feature>
<protein>
    <recommendedName>
        <fullName evidence="8">SAM-dependent MTase RsmB/NOP-type domain-containing protein</fullName>
    </recommendedName>
</protein>
<keyword evidence="1 6" id="KW-0489">Methyltransferase</keyword>
<dbReference type="InterPro" id="IPR049560">
    <property type="entry name" value="MeTrfase_RsmB-F_NOP2_cat"/>
</dbReference>
<evidence type="ECO:0000256" key="7">
    <source>
        <dbReference type="SAM" id="MobiDB-lite"/>
    </source>
</evidence>
<dbReference type="InterPro" id="IPR048889">
    <property type="entry name" value="NSUN5_RCM1_N"/>
</dbReference>
<dbReference type="GO" id="GO:0008173">
    <property type="term" value="F:RNA methyltransferase activity"/>
    <property type="evidence" value="ECO:0007669"/>
    <property type="project" value="InterPro"/>
</dbReference>
<dbReference type="CDD" id="cd02440">
    <property type="entry name" value="AdoMet_MTases"/>
    <property type="match status" value="1"/>
</dbReference>
<feature type="binding site" evidence="6">
    <location>
        <position position="279"/>
    </location>
    <ligand>
        <name>S-adenosyl-L-methionine</name>
        <dbReference type="ChEBI" id="CHEBI:59789"/>
    </ligand>
</feature>
<dbReference type="EMBL" id="KN822942">
    <property type="protein sequence ID" value="KIO34653.1"/>
    <property type="molecule type" value="Genomic_DNA"/>
</dbReference>
<comment type="caution">
    <text evidence="6">Lacks conserved residue(s) required for the propagation of feature annotation.</text>
</comment>
<evidence type="ECO:0000313" key="9">
    <source>
        <dbReference type="EMBL" id="KIO34653.1"/>
    </source>
</evidence>
<organism evidence="9 10">
    <name type="scientific">Tulasnella calospora MUT 4182</name>
    <dbReference type="NCBI Taxonomy" id="1051891"/>
    <lineage>
        <taxon>Eukaryota</taxon>
        <taxon>Fungi</taxon>
        <taxon>Dikarya</taxon>
        <taxon>Basidiomycota</taxon>
        <taxon>Agaricomycotina</taxon>
        <taxon>Agaricomycetes</taxon>
        <taxon>Cantharellales</taxon>
        <taxon>Tulasnellaceae</taxon>
        <taxon>Tulasnella</taxon>
    </lineage>
</organism>
<evidence type="ECO:0000256" key="6">
    <source>
        <dbReference type="PROSITE-ProRule" id="PRU01023"/>
    </source>
</evidence>
<dbReference type="OrthoDB" id="435282at2759"/>
<dbReference type="AlphaFoldDB" id="A0A0C3LKI7"/>
<evidence type="ECO:0000313" key="10">
    <source>
        <dbReference type="Proteomes" id="UP000054248"/>
    </source>
</evidence>
<dbReference type="HOGENOM" id="CLU_005316_7_4_1"/>
<feature type="domain" description="SAM-dependent MTase RsmB/NOP-type" evidence="8">
    <location>
        <begin position="126"/>
        <end position="428"/>
    </location>
</feature>
<dbReference type="InterPro" id="IPR001678">
    <property type="entry name" value="MeTrfase_RsmB-F_NOP2_dom"/>
</dbReference>
<evidence type="ECO:0000256" key="2">
    <source>
        <dbReference type="ARBA" id="ARBA00022679"/>
    </source>
</evidence>
<comment type="similarity">
    <text evidence="6">Belongs to the class I-like SAM-binding methyltransferase superfamily. RsmB/NOP family.</text>
</comment>
<sequence length="485" mass="54034">MNFYYESAKIIEQLNTKQGSIQSCLASVDEKQRKRAAALVIETLKYRAPLNDVIHTTSLLSAEKRYLKTPSLALVLVHDLLLAKGGIQAKDGPIKQAVLRHRTRLQAEWVKLKIKRGVRSDAELAQEDERQAQISRYVRVNTNKWSFSEAVSHFIAQGYVRVQCISPTSEKEFHIDEHIQNLLVFPSKTSLLADAAYGGGMVILQDKASCFSAAILAPPPDSVVIDATAAPGNKTTHLSALMKNTGQIIAFEKDKKRFATLEKMVSKAGCKNVETNCQDFLQTQPSDPIFSQVTHILLDPSCSGSGIVGRLDHLVENREDDGSKKEDRLRKLSTFQRQIIEHAMQFPSVVKIVYSTCSTHPEENEDVVRDALTASSGRFELVPRSEALPTWSRRGLDSKSRGVDAQSLIRCSPEDGTNGFFVACFRRVHNRGKRKNADGLQNEVISATGIAEDAYDKGKRKRRRKQVVKSEQSEDEAQEWGGILS</sequence>
<dbReference type="SUPFAM" id="SSF53335">
    <property type="entry name" value="S-adenosyl-L-methionine-dependent methyltransferases"/>
    <property type="match status" value="1"/>
</dbReference>
<feature type="region of interest" description="Disordered" evidence="7">
    <location>
        <begin position="451"/>
        <end position="485"/>
    </location>
</feature>
<dbReference type="GO" id="GO:0005730">
    <property type="term" value="C:nucleolus"/>
    <property type="evidence" value="ECO:0007669"/>
    <property type="project" value="TreeGrafter"/>
</dbReference>
<keyword evidence="3 6" id="KW-0949">S-adenosyl-L-methionine</keyword>
<evidence type="ECO:0000256" key="1">
    <source>
        <dbReference type="ARBA" id="ARBA00022603"/>
    </source>
</evidence>
<dbReference type="PANTHER" id="PTHR22807">
    <property type="entry name" value="NOP2 YEAST -RELATED NOL1/NOP2/FMU SUN DOMAIN-CONTAINING"/>
    <property type="match status" value="1"/>
</dbReference>
<dbReference type="Pfam" id="PF01189">
    <property type="entry name" value="Methyltr_RsmB-F"/>
    <property type="match status" value="1"/>
</dbReference>
<dbReference type="FunFam" id="3.40.50.150:FF:000164">
    <property type="entry name" value="Methyltransferase NSUN5, putative"/>
    <property type="match status" value="1"/>
</dbReference>
<keyword evidence="10" id="KW-1185">Reference proteome</keyword>
<dbReference type="PRINTS" id="PR02008">
    <property type="entry name" value="RCMTFAMILY"/>
</dbReference>
<comment type="catalytic activity">
    <reaction evidence="5">
        <text>a cytidine in 25S rRNA + S-adenosyl-L-methionine = a 5-methylcytidine in 25S rRNA + S-adenosyl-L-homocysteine + H(+)</text>
        <dbReference type="Rhea" id="RHEA:47780"/>
        <dbReference type="Rhea" id="RHEA-COMP:11911"/>
        <dbReference type="Rhea" id="RHEA-COMP:11912"/>
        <dbReference type="ChEBI" id="CHEBI:15378"/>
        <dbReference type="ChEBI" id="CHEBI:57856"/>
        <dbReference type="ChEBI" id="CHEBI:59789"/>
        <dbReference type="ChEBI" id="CHEBI:74483"/>
        <dbReference type="ChEBI" id="CHEBI:82748"/>
    </reaction>
</comment>
<reference evidence="9 10" key="1">
    <citation type="submission" date="2014-04" db="EMBL/GenBank/DDBJ databases">
        <authorList>
            <consortium name="DOE Joint Genome Institute"/>
            <person name="Kuo A."/>
            <person name="Girlanda M."/>
            <person name="Perotto S."/>
            <person name="Kohler A."/>
            <person name="Nagy L.G."/>
            <person name="Floudas D."/>
            <person name="Copeland A."/>
            <person name="Barry K.W."/>
            <person name="Cichocki N."/>
            <person name="Veneault-Fourrey C."/>
            <person name="LaButti K."/>
            <person name="Lindquist E.A."/>
            <person name="Lipzen A."/>
            <person name="Lundell T."/>
            <person name="Morin E."/>
            <person name="Murat C."/>
            <person name="Sun H."/>
            <person name="Tunlid A."/>
            <person name="Henrissat B."/>
            <person name="Grigoriev I.V."/>
            <person name="Hibbett D.S."/>
            <person name="Martin F."/>
            <person name="Nordberg H.P."/>
            <person name="Cantor M.N."/>
            <person name="Hua S.X."/>
        </authorList>
    </citation>
    <scope>NUCLEOTIDE SEQUENCE [LARGE SCALE GENOMIC DNA]</scope>
    <source>
        <strain evidence="9 10">MUT 4182</strain>
    </source>
</reference>
<dbReference type="Gene3D" id="3.30.70.1170">
    <property type="entry name" value="Sun protein, domain 3"/>
    <property type="match status" value="1"/>
</dbReference>
<dbReference type="InterPro" id="IPR023267">
    <property type="entry name" value="RCMT"/>
</dbReference>